<dbReference type="Pfam" id="PF22740">
    <property type="entry name" value="PapZ_C"/>
    <property type="match status" value="1"/>
</dbReference>
<dbReference type="Gene3D" id="3.90.1200.10">
    <property type="match status" value="1"/>
</dbReference>
<dbReference type="InterPro" id="IPR011009">
    <property type="entry name" value="Kinase-like_dom_sf"/>
</dbReference>
<proteinExistence type="predicted"/>
<dbReference type="Pfam" id="PF01636">
    <property type="entry name" value="APH"/>
    <property type="match status" value="1"/>
</dbReference>
<evidence type="ECO:0000259" key="1">
    <source>
        <dbReference type="Pfam" id="PF01636"/>
    </source>
</evidence>
<evidence type="ECO:0000259" key="2">
    <source>
        <dbReference type="Pfam" id="PF22740"/>
    </source>
</evidence>
<name>A0A9D5JX67_9BACT</name>
<organism evidence="3 4">
    <name type="scientific">candidate division KSB3 bacterium</name>
    <dbReference type="NCBI Taxonomy" id="2044937"/>
    <lineage>
        <taxon>Bacteria</taxon>
        <taxon>candidate division KSB3</taxon>
    </lineage>
</organism>
<dbReference type="AlphaFoldDB" id="A0A9D5JX67"/>
<dbReference type="InterPro" id="IPR053931">
    <property type="entry name" value="RapZ_C"/>
</dbReference>
<sequence length="480" mass="55272">MEDSPVYQKLVSLFEEWSGEHVQHIAPLPQSGSSRTYYRLIGESKTAVGVLNADRKENAAFLEFSKHFQQQGLAVPAIYAEALEDNAYLMQDLGDTTLFSALTAKRQGSEFPEEFVAIYKRVLEQLPRFQILGGRGLNYGVCYPRAWFDQQSMLWDLNYFKYYFLKLADIPFDEQALEDDFHALSRFLLQTDCSFFLYRDFQSRNIMLCQGQPYFIDYQGGRKGALQYDVASLLYDAKAAIPDPIRQELLAHYLDVLSTFMSLNREEFIEYYDGYVLIRMMQAMGAYGFRGLYEQKAHFQQSISYALTNLERLLDTLRLPVNVPTLIEVLHRVVRSEALRQLAHSTNTTLTVRITSFSYKRGIPVDETGNGGGFVFDCRPIHNPGRYAEYQHLTGKDAAVVKFFQRETEIEQFLAHVFALVERAVETYQQRNFPDLMVNFGCTGGQHRSVYCAERLAAHLAQKYAFQIILQHREQDGPGR</sequence>
<dbReference type="Gene3D" id="3.30.200.20">
    <property type="entry name" value="Phosphorylase Kinase, domain 1"/>
    <property type="match status" value="1"/>
</dbReference>
<evidence type="ECO:0000313" key="4">
    <source>
        <dbReference type="Proteomes" id="UP000649604"/>
    </source>
</evidence>
<comment type="caution">
    <text evidence="3">The sequence shown here is derived from an EMBL/GenBank/DDBJ whole genome shotgun (WGS) entry which is preliminary data.</text>
</comment>
<dbReference type="PANTHER" id="PTHR30448">
    <property type="entry name" value="RNASE ADAPTER PROTEIN RAPZ"/>
    <property type="match status" value="1"/>
</dbReference>
<dbReference type="PANTHER" id="PTHR30448:SF0">
    <property type="entry name" value="RNASE ADAPTER PROTEIN RAPZ"/>
    <property type="match status" value="1"/>
</dbReference>
<reference evidence="3" key="1">
    <citation type="submission" date="2019-11" db="EMBL/GenBank/DDBJ databases">
        <title>Microbial mats filling the niche in hypersaline microbial mats.</title>
        <authorList>
            <person name="Wong H.L."/>
            <person name="Macleod F.I."/>
            <person name="White R.A. III"/>
            <person name="Burns B.P."/>
        </authorList>
    </citation>
    <scope>NUCLEOTIDE SEQUENCE</scope>
    <source>
        <strain evidence="3">Rbin_158</strain>
    </source>
</reference>
<protein>
    <submittedName>
        <fullName evidence="3">Phosphotransferase</fullName>
    </submittedName>
</protein>
<dbReference type="EMBL" id="WJJP01000438">
    <property type="protein sequence ID" value="MBD3325596.1"/>
    <property type="molecule type" value="Genomic_DNA"/>
</dbReference>
<dbReference type="InterPro" id="IPR005337">
    <property type="entry name" value="RapZ-like"/>
</dbReference>
<gene>
    <name evidence="3" type="ORF">GF339_13510</name>
</gene>
<dbReference type="GO" id="GO:0005524">
    <property type="term" value="F:ATP binding"/>
    <property type="evidence" value="ECO:0007669"/>
    <property type="project" value="InterPro"/>
</dbReference>
<dbReference type="SUPFAM" id="SSF56112">
    <property type="entry name" value="Protein kinase-like (PK-like)"/>
    <property type="match status" value="1"/>
</dbReference>
<feature type="domain" description="RapZ C-terminal" evidence="2">
    <location>
        <begin position="351"/>
        <end position="475"/>
    </location>
</feature>
<evidence type="ECO:0000313" key="3">
    <source>
        <dbReference type="EMBL" id="MBD3325596.1"/>
    </source>
</evidence>
<dbReference type="InterPro" id="IPR002575">
    <property type="entry name" value="Aminoglycoside_PTrfase"/>
</dbReference>
<accession>A0A9D5JX67</accession>
<dbReference type="Proteomes" id="UP000649604">
    <property type="component" value="Unassembled WGS sequence"/>
</dbReference>
<feature type="domain" description="Aminoglycoside phosphotransferase" evidence="1">
    <location>
        <begin position="25"/>
        <end position="254"/>
    </location>
</feature>